<reference evidence="3 4" key="1">
    <citation type="submission" date="2019-07" db="EMBL/GenBank/DDBJ databases">
        <title>Tomitella cavernea sp. nov., an actinomycete isolated from soil.</title>
        <authorList>
            <person name="Cheng J."/>
        </authorList>
    </citation>
    <scope>NUCLEOTIDE SEQUENCE [LARGE SCALE GENOMIC DNA]</scope>
    <source>
        <strain evidence="3 4">HY188</strain>
    </source>
</reference>
<dbReference type="OrthoDB" id="9803017at2"/>
<sequence length="187" mass="19403">MTRIITGSARGRRLAVPGAGTRPTSDRVREALFSALDARVDFSGMQVLDLYAGSGGLALEALSRGASGALLVESDARAARIISANITATGLGGARVRRSAVAAFLAKPPPQRFDLVFADPPYAVPDEEVAAALEALADGWLTDGAIVVVERSARGAATPWPDAYGDVAVKRYGETRVEIATCYGLGS</sequence>
<keyword evidence="1 3" id="KW-0489">Methyltransferase</keyword>
<keyword evidence="2 3" id="KW-0808">Transferase</keyword>
<dbReference type="RefSeq" id="WP_143910663.1">
    <property type="nucleotide sequence ID" value="NZ_CP041765.1"/>
</dbReference>
<dbReference type="Gene3D" id="3.40.50.150">
    <property type="entry name" value="Vaccinia Virus protein VP39"/>
    <property type="match status" value="1"/>
</dbReference>
<evidence type="ECO:0000256" key="2">
    <source>
        <dbReference type="ARBA" id="ARBA00022679"/>
    </source>
</evidence>
<keyword evidence="4" id="KW-1185">Reference proteome</keyword>
<dbReference type="EC" id="2.1.1.171" evidence="3"/>
<dbReference type="PROSITE" id="PS00092">
    <property type="entry name" value="N6_MTASE"/>
    <property type="match status" value="1"/>
</dbReference>
<dbReference type="GO" id="GO:0003676">
    <property type="term" value="F:nucleic acid binding"/>
    <property type="evidence" value="ECO:0007669"/>
    <property type="project" value="InterPro"/>
</dbReference>
<dbReference type="Pfam" id="PF03602">
    <property type="entry name" value="Cons_hypoth95"/>
    <property type="match status" value="1"/>
</dbReference>
<reference evidence="3 4" key="2">
    <citation type="submission" date="2019-07" db="EMBL/GenBank/DDBJ databases">
        <authorList>
            <person name="Huang Y."/>
        </authorList>
    </citation>
    <scope>NUCLEOTIDE SEQUENCE [LARGE SCALE GENOMIC DNA]</scope>
    <source>
        <strain evidence="3 4">HY188</strain>
    </source>
</reference>
<dbReference type="AlphaFoldDB" id="A0A516X862"/>
<dbReference type="EMBL" id="CP041765">
    <property type="protein sequence ID" value="QDQ99259.1"/>
    <property type="molecule type" value="Genomic_DNA"/>
</dbReference>
<dbReference type="PIRSF" id="PIRSF004553">
    <property type="entry name" value="CHP00095"/>
    <property type="match status" value="1"/>
</dbReference>
<dbReference type="KEGG" id="toy:FO059_10805"/>
<organism evidence="3 4">
    <name type="scientific">Tomitella fengzijianii</name>
    <dbReference type="NCBI Taxonomy" id="2597660"/>
    <lineage>
        <taxon>Bacteria</taxon>
        <taxon>Bacillati</taxon>
        <taxon>Actinomycetota</taxon>
        <taxon>Actinomycetes</taxon>
        <taxon>Mycobacteriales</taxon>
        <taxon>Tomitella</taxon>
    </lineage>
</organism>
<evidence type="ECO:0000313" key="4">
    <source>
        <dbReference type="Proteomes" id="UP000317344"/>
    </source>
</evidence>
<dbReference type="SUPFAM" id="SSF53335">
    <property type="entry name" value="S-adenosyl-L-methionine-dependent methyltransferases"/>
    <property type="match status" value="1"/>
</dbReference>
<dbReference type="PANTHER" id="PTHR43542:SF1">
    <property type="entry name" value="METHYLTRANSFERASE"/>
    <property type="match status" value="1"/>
</dbReference>
<dbReference type="InterPro" id="IPR029063">
    <property type="entry name" value="SAM-dependent_MTases_sf"/>
</dbReference>
<dbReference type="InterPro" id="IPR002052">
    <property type="entry name" value="DNA_methylase_N6_adenine_CS"/>
</dbReference>
<dbReference type="NCBIfam" id="TIGR00095">
    <property type="entry name" value="16S rRNA (guanine(966)-N(2))-methyltransferase RsmD"/>
    <property type="match status" value="1"/>
</dbReference>
<protein>
    <submittedName>
        <fullName evidence="3">16S rRNA (Guanine(966)-N(2))-methyltransferase RsmD</fullName>
        <ecNumber evidence="3">2.1.1.171</ecNumber>
    </submittedName>
</protein>
<dbReference type="Proteomes" id="UP000317344">
    <property type="component" value="Chromosome"/>
</dbReference>
<evidence type="ECO:0000256" key="1">
    <source>
        <dbReference type="ARBA" id="ARBA00022603"/>
    </source>
</evidence>
<proteinExistence type="predicted"/>
<dbReference type="PANTHER" id="PTHR43542">
    <property type="entry name" value="METHYLTRANSFERASE"/>
    <property type="match status" value="1"/>
</dbReference>
<dbReference type="GO" id="GO:0052913">
    <property type="term" value="F:16S rRNA (guanine(966)-N(2))-methyltransferase activity"/>
    <property type="evidence" value="ECO:0007669"/>
    <property type="project" value="UniProtKB-EC"/>
</dbReference>
<dbReference type="CDD" id="cd02440">
    <property type="entry name" value="AdoMet_MTases"/>
    <property type="match status" value="1"/>
</dbReference>
<name>A0A516X862_9ACTN</name>
<dbReference type="InterPro" id="IPR004398">
    <property type="entry name" value="RNA_MeTrfase_RsmD"/>
</dbReference>
<gene>
    <name evidence="3" type="primary">rsmD</name>
    <name evidence="3" type="ORF">FO059_10805</name>
</gene>
<evidence type="ECO:0000313" key="3">
    <source>
        <dbReference type="EMBL" id="QDQ99259.1"/>
    </source>
</evidence>
<accession>A0A516X862</accession>